<accession>A0A327M9P9</accession>
<gene>
    <name evidence="4" type="ORF">DOO78_07810</name>
</gene>
<evidence type="ECO:0000313" key="4">
    <source>
        <dbReference type="EMBL" id="RAI59499.1"/>
    </source>
</evidence>
<dbReference type="Proteomes" id="UP000249065">
    <property type="component" value="Unassembled WGS sequence"/>
</dbReference>
<dbReference type="RefSeq" id="WP_111469187.1">
    <property type="nucleotide sequence ID" value="NZ_QLIX01000004.1"/>
</dbReference>
<dbReference type="OrthoDB" id="7271690at2"/>
<feature type="domain" description="DUF5666" evidence="3">
    <location>
        <begin position="173"/>
        <end position="225"/>
    </location>
</feature>
<dbReference type="InterPro" id="IPR043724">
    <property type="entry name" value="DUF5666"/>
</dbReference>
<feature type="chain" id="PRO_5016466718" description="DUF5666 domain-containing protein" evidence="2">
    <location>
        <begin position="33"/>
        <end position="447"/>
    </location>
</feature>
<reference evidence="5" key="1">
    <citation type="submission" date="2018-06" db="EMBL/GenBank/DDBJ databases">
        <authorList>
            <person name="Khan S.A."/>
        </authorList>
    </citation>
    <scope>NUCLEOTIDE SEQUENCE [LARGE SCALE GENOMIC DNA]</scope>
    <source>
        <strain evidence="5">DB-1506</strain>
    </source>
</reference>
<feature type="compositionally biased region" description="Pro residues" evidence="1">
    <location>
        <begin position="377"/>
        <end position="388"/>
    </location>
</feature>
<keyword evidence="2" id="KW-0732">Signal</keyword>
<feature type="signal peptide" evidence="2">
    <location>
        <begin position="1"/>
        <end position="32"/>
    </location>
</feature>
<keyword evidence="5" id="KW-1185">Reference proteome</keyword>
<feature type="compositionally biased region" description="Low complexity" evidence="1">
    <location>
        <begin position="356"/>
        <end position="376"/>
    </location>
</feature>
<evidence type="ECO:0000313" key="5">
    <source>
        <dbReference type="Proteomes" id="UP000249065"/>
    </source>
</evidence>
<feature type="region of interest" description="Disordered" evidence="1">
    <location>
        <begin position="351"/>
        <end position="447"/>
    </location>
</feature>
<evidence type="ECO:0000256" key="2">
    <source>
        <dbReference type="SAM" id="SignalP"/>
    </source>
</evidence>
<dbReference type="AlphaFoldDB" id="A0A327M9P9"/>
<evidence type="ECO:0000259" key="3">
    <source>
        <dbReference type="Pfam" id="PF18914"/>
    </source>
</evidence>
<name>A0A327M9P9_9PROT</name>
<comment type="caution">
    <text evidence="4">The sequence shown here is derived from an EMBL/GenBank/DDBJ whole genome shotgun (WGS) entry which is preliminary data.</text>
</comment>
<dbReference type="EMBL" id="QLIX01000004">
    <property type="protein sequence ID" value="RAI59499.1"/>
    <property type="molecule type" value="Genomic_DNA"/>
</dbReference>
<sequence length="447" mass="43200">MPAAEAARRGAALLRLGLALASLAGCTPPASAPPPHAAAAPAGAGAVCRVGPDGGPPPDTVPPRLAERGIGGTGIGTAVAEGDRGIGGTGAPAIRQAERGIGGTGIVAVITGFASLCLGGQEVALAADLPVQIDGAAAGPGDLRAGQVALVEAAGPERALRALGIRIRHEVSGPVEAIGPDGLLRVAGQRVAVTPSTLGLTAPRPGQWVAVSGLPRPDGVVQATRLDPRRPGLVTVHGPLARTEKGWRVGVLPVQPAASGAAPGPAPGLAVITGRYAGGALREARIAPDPLGTDPAALFPPGTGRILFEGIASLDGGRLRLGPGLALAAPAGPWAGRAILALERMATGEMRATGLRPSGPGAEARPGPGGDAAARPGPNPMRPAPVPNRPAGLDAPAGGREAWEGGRGLVPAPGGDRAGMAWPDPGGPGGAAGGGSGGAMGGGGRGR</sequence>
<organism evidence="4 5">
    <name type="scientific">Roseicella frigidaeris</name>
    <dbReference type="NCBI Taxonomy" id="2230885"/>
    <lineage>
        <taxon>Bacteria</taxon>
        <taxon>Pseudomonadati</taxon>
        <taxon>Pseudomonadota</taxon>
        <taxon>Alphaproteobacteria</taxon>
        <taxon>Acetobacterales</taxon>
        <taxon>Roseomonadaceae</taxon>
        <taxon>Roseicella</taxon>
    </lineage>
</organism>
<evidence type="ECO:0000256" key="1">
    <source>
        <dbReference type="SAM" id="MobiDB-lite"/>
    </source>
</evidence>
<proteinExistence type="predicted"/>
<dbReference type="Pfam" id="PF18914">
    <property type="entry name" value="DUF5666"/>
    <property type="match status" value="1"/>
</dbReference>
<feature type="compositionally biased region" description="Gly residues" evidence="1">
    <location>
        <begin position="427"/>
        <end position="447"/>
    </location>
</feature>
<protein>
    <recommendedName>
        <fullName evidence="3">DUF5666 domain-containing protein</fullName>
    </recommendedName>
</protein>